<evidence type="ECO:0000256" key="7">
    <source>
        <dbReference type="PROSITE-ProRule" id="PRU10141"/>
    </source>
</evidence>
<evidence type="ECO:0000256" key="3">
    <source>
        <dbReference type="ARBA" id="ARBA00022679"/>
    </source>
</evidence>
<keyword evidence="3 10" id="KW-0808">Transferase</keyword>
<dbReference type="PROSITE" id="PS50011">
    <property type="entry name" value="PROTEIN_KINASE_DOM"/>
    <property type="match status" value="1"/>
</dbReference>
<evidence type="ECO:0000256" key="4">
    <source>
        <dbReference type="ARBA" id="ARBA00022741"/>
    </source>
</evidence>
<evidence type="ECO:0000259" key="9">
    <source>
        <dbReference type="PROSITE" id="PS50011"/>
    </source>
</evidence>
<dbReference type="PANTHER" id="PTHR43289:SF6">
    <property type="entry name" value="SERINE_THREONINE-PROTEIN KINASE NEKL-3"/>
    <property type="match status" value="1"/>
</dbReference>
<dbReference type="SUPFAM" id="SSF56112">
    <property type="entry name" value="Protein kinase-like (PK-like)"/>
    <property type="match status" value="1"/>
</dbReference>
<dbReference type="InterPro" id="IPR017441">
    <property type="entry name" value="Protein_kinase_ATP_BS"/>
</dbReference>
<evidence type="ECO:0000256" key="8">
    <source>
        <dbReference type="SAM" id="MobiDB-lite"/>
    </source>
</evidence>
<keyword evidence="6 7" id="KW-0067">ATP-binding</keyword>
<evidence type="ECO:0000313" key="11">
    <source>
        <dbReference type="Proteomes" id="UP001596512"/>
    </source>
</evidence>
<evidence type="ECO:0000256" key="6">
    <source>
        <dbReference type="ARBA" id="ARBA00022840"/>
    </source>
</evidence>
<feature type="domain" description="Protein kinase" evidence="9">
    <location>
        <begin position="8"/>
        <end position="320"/>
    </location>
</feature>
<accession>A0ABW2TVN4</accession>
<dbReference type="GO" id="GO:0004674">
    <property type="term" value="F:protein serine/threonine kinase activity"/>
    <property type="evidence" value="ECO:0007669"/>
    <property type="project" value="UniProtKB-EC"/>
</dbReference>
<dbReference type="EMBL" id="JBHTEY010000004">
    <property type="protein sequence ID" value="MFC7617799.1"/>
    <property type="molecule type" value="Genomic_DNA"/>
</dbReference>
<evidence type="ECO:0000313" key="10">
    <source>
        <dbReference type="EMBL" id="MFC7617799.1"/>
    </source>
</evidence>
<feature type="binding site" evidence="7">
    <location>
        <position position="37"/>
    </location>
    <ligand>
        <name>ATP</name>
        <dbReference type="ChEBI" id="CHEBI:30616"/>
    </ligand>
</feature>
<dbReference type="CDD" id="cd14014">
    <property type="entry name" value="STKc_PknB_like"/>
    <property type="match status" value="1"/>
</dbReference>
<keyword evidence="2" id="KW-0723">Serine/threonine-protein kinase</keyword>
<dbReference type="InterPro" id="IPR000719">
    <property type="entry name" value="Prot_kinase_dom"/>
</dbReference>
<dbReference type="EC" id="2.7.11.1" evidence="1"/>
<dbReference type="Proteomes" id="UP001596512">
    <property type="component" value="Unassembled WGS sequence"/>
</dbReference>
<protein>
    <recommendedName>
        <fullName evidence="1">non-specific serine/threonine protein kinase</fullName>
        <ecNumber evidence="1">2.7.11.1</ecNumber>
    </recommendedName>
</protein>
<name>A0ABW2TVN4_9PSEU</name>
<dbReference type="InterPro" id="IPR008271">
    <property type="entry name" value="Ser/Thr_kinase_AS"/>
</dbReference>
<dbReference type="PROSITE" id="PS00108">
    <property type="entry name" value="PROTEIN_KINASE_ST"/>
    <property type="match status" value="1"/>
</dbReference>
<feature type="compositionally biased region" description="Basic and acidic residues" evidence="8">
    <location>
        <begin position="313"/>
        <end position="323"/>
    </location>
</feature>
<keyword evidence="5 10" id="KW-0418">Kinase</keyword>
<evidence type="ECO:0000256" key="1">
    <source>
        <dbReference type="ARBA" id="ARBA00012513"/>
    </source>
</evidence>
<sequence length="449" mass="47395">MLPSVSGLAFVRPLGQGGFGTVHLARQHRLERDVAVKLDNRVLATERDRARFLREARAAARLSGHPNVVNVYDAGVAEDGRPYIVMELCTGGSLADVLRERGPLPVEEVVEMGARLADALARMHAIGILHRDIKPANILVNAFGAVKLADFGLAAILDAHAESTITVGALSPHYAAPEVFAHAAPSPRATSTPSPRPCTRWSPGACPATSRGPPTRWTSSSAPSTAPCRRSRTPPTGSTPRCSAPCPPTRPGGRRRRRSCATSSPACARPLRSPTRPARPRPGDRGGAGRARARRRRVRRPRPAPRPHLGRRAAQDRPAHDDDGPSAGMSACAGHETDGYCVADQCFGGIVSTADMQFVARPTPCHRPHMWQAFSGLTLPQDAVTMTGTQIMSIPVVATACSAEVMAARATGDVSGWRVELLPSADRATALCLGGEPGEPSTGSAFGTG</sequence>
<feature type="region of interest" description="Disordered" evidence="8">
    <location>
        <begin position="183"/>
        <end position="330"/>
    </location>
</feature>
<proteinExistence type="predicted"/>
<dbReference type="InterPro" id="IPR011009">
    <property type="entry name" value="Kinase-like_dom_sf"/>
</dbReference>
<dbReference type="PROSITE" id="PS00107">
    <property type="entry name" value="PROTEIN_KINASE_ATP"/>
    <property type="match status" value="1"/>
</dbReference>
<comment type="caution">
    <text evidence="10">The sequence shown here is derived from an EMBL/GenBank/DDBJ whole genome shotgun (WGS) entry which is preliminary data.</text>
</comment>
<evidence type="ECO:0000256" key="2">
    <source>
        <dbReference type="ARBA" id="ARBA00022527"/>
    </source>
</evidence>
<gene>
    <name evidence="10" type="ORF">ACFQV2_34730</name>
</gene>
<feature type="compositionally biased region" description="Low complexity" evidence="8">
    <location>
        <begin position="183"/>
        <end position="200"/>
    </location>
</feature>
<dbReference type="Pfam" id="PF00069">
    <property type="entry name" value="Pkinase"/>
    <property type="match status" value="1"/>
</dbReference>
<reference evidence="11" key="1">
    <citation type="journal article" date="2019" name="Int. J. Syst. Evol. Microbiol.">
        <title>The Global Catalogue of Microorganisms (GCM) 10K type strain sequencing project: providing services to taxonomists for standard genome sequencing and annotation.</title>
        <authorList>
            <consortium name="The Broad Institute Genomics Platform"/>
            <consortium name="The Broad Institute Genome Sequencing Center for Infectious Disease"/>
            <person name="Wu L."/>
            <person name="Ma J."/>
        </authorList>
    </citation>
    <scope>NUCLEOTIDE SEQUENCE [LARGE SCALE GENOMIC DNA]</scope>
    <source>
        <strain evidence="11">JCM 17695</strain>
    </source>
</reference>
<organism evidence="10 11">
    <name type="scientific">Actinokineospora soli</name>
    <dbReference type="NCBI Taxonomy" id="1048753"/>
    <lineage>
        <taxon>Bacteria</taxon>
        <taxon>Bacillati</taxon>
        <taxon>Actinomycetota</taxon>
        <taxon>Actinomycetes</taxon>
        <taxon>Pseudonocardiales</taxon>
        <taxon>Pseudonocardiaceae</taxon>
        <taxon>Actinokineospora</taxon>
    </lineage>
</organism>
<keyword evidence="4 7" id="KW-0547">Nucleotide-binding</keyword>
<dbReference type="SMART" id="SM00220">
    <property type="entry name" value="S_TKc"/>
    <property type="match status" value="1"/>
</dbReference>
<feature type="compositionally biased region" description="Low complexity" evidence="8">
    <location>
        <begin position="260"/>
        <end position="270"/>
    </location>
</feature>
<dbReference type="Gene3D" id="1.10.510.10">
    <property type="entry name" value="Transferase(Phosphotransferase) domain 1"/>
    <property type="match status" value="1"/>
</dbReference>
<dbReference type="PANTHER" id="PTHR43289">
    <property type="entry name" value="MITOGEN-ACTIVATED PROTEIN KINASE KINASE KINASE 20-RELATED"/>
    <property type="match status" value="1"/>
</dbReference>
<feature type="compositionally biased region" description="Basic residues" evidence="8">
    <location>
        <begin position="291"/>
        <end position="311"/>
    </location>
</feature>
<keyword evidence="11" id="KW-1185">Reference proteome</keyword>
<evidence type="ECO:0000256" key="5">
    <source>
        <dbReference type="ARBA" id="ARBA00022777"/>
    </source>
</evidence>